<reference evidence="2" key="1">
    <citation type="journal article" date="2019" name="Int. J. Syst. Evol. Microbiol.">
        <title>The Global Catalogue of Microorganisms (GCM) 10K type strain sequencing project: providing services to taxonomists for standard genome sequencing and annotation.</title>
        <authorList>
            <consortium name="The Broad Institute Genomics Platform"/>
            <consortium name="The Broad Institute Genome Sequencing Center for Infectious Disease"/>
            <person name="Wu L."/>
            <person name="Ma J."/>
        </authorList>
    </citation>
    <scope>NUCLEOTIDE SEQUENCE [LARGE SCALE GENOMIC DNA]</scope>
    <source>
        <strain evidence="2">KCTC 52368</strain>
    </source>
</reference>
<sequence length="227" mass="27032">MRKIFFYNLIMIMFLFLKVQGQGLPTNREYYKHQGIEAKIEEFSGSKYYHDTFKLSTIQDKLTEKEEKKYLRYDALNDFFEMKESINSANVTFLKKELGIDVVYDNKHFVYTRYNDDFDKRQTGYLHLIGQIESNNIYVKYGRNLRMPEKAKTTLEMDKKGSITNTIYYLHGKDANSISKIEINKKSILNLFAEKNIDKVKNFIKQEKLKFKKVNDLEKLIQFADNI</sequence>
<protein>
    <submittedName>
        <fullName evidence="1">Uncharacterized protein</fullName>
    </submittedName>
</protein>
<accession>A0ABW5MVD9</accession>
<evidence type="ECO:0000313" key="2">
    <source>
        <dbReference type="Proteomes" id="UP001597526"/>
    </source>
</evidence>
<name>A0ABW5MVD9_9FLAO</name>
<proteinExistence type="predicted"/>
<gene>
    <name evidence="1" type="ORF">ACFSQJ_07105</name>
</gene>
<evidence type="ECO:0000313" key="1">
    <source>
        <dbReference type="EMBL" id="MFD2586693.1"/>
    </source>
</evidence>
<keyword evidence="2" id="KW-1185">Reference proteome</keyword>
<comment type="caution">
    <text evidence="1">The sequence shown here is derived from an EMBL/GenBank/DDBJ whole genome shotgun (WGS) entry which is preliminary data.</text>
</comment>
<dbReference type="RefSeq" id="WP_377766273.1">
    <property type="nucleotide sequence ID" value="NZ_JBHULB010000008.1"/>
</dbReference>
<dbReference type="EMBL" id="JBHULB010000008">
    <property type="protein sequence ID" value="MFD2586693.1"/>
    <property type="molecule type" value="Genomic_DNA"/>
</dbReference>
<dbReference type="Proteomes" id="UP001597526">
    <property type="component" value="Unassembled WGS sequence"/>
</dbReference>
<organism evidence="1 2">
    <name type="scientific">Croceitalea marina</name>
    <dbReference type="NCBI Taxonomy" id="1775166"/>
    <lineage>
        <taxon>Bacteria</taxon>
        <taxon>Pseudomonadati</taxon>
        <taxon>Bacteroidota</taxon>
        <taxon>Flavobacteriia</taxon>
        <taxon>Flavobacteriales</taxon>
        <taxon>Flavobacteriaceae</taxon>
        <taxon>Croceitalea</taxon>
    </lineage>
</organism>